<dbReference type="Pfam" id="PF00126">
    <property type="entry name" value="HTH_1"/>
    <property type="match status" value="1"/>
</dbReference>
<reference evidence="6" key="1">
    <citation type="submission" date="2018-06" db="EMBL/GenBank/DDBJ databases">
        <authorList>
            <person name="Zhirakovskaya E."/>
        </authorList>
    </citation>
    <scope>NUCLEOTIDE SEQUENCE</scope>
</reference>
<feature type="domain" description="HTH lysR-type" evidence="5">
    <location>
        <begin position="6"/>
        <end position="63"/>
    </location>
</feature>
<evidence type="ECO:0000313" key="6">
    <source>
        <dbReference type="EMBL" id="VAX08426.1"/>
    </source>
</evidence>
<dbReference type="InterPro" id="IPR000847">
    <property type="entry name" value="LysR_HTH_N"/>
</dbReference>
<dbReference type="InterPro" id="IPR036390">
    <property type="entry name" value="WH_DNA-bd_sf"/>
</dbReference>
<dbReference type="Gene3D" id="3.40.190.10">
    <property type="entry name" value="Periplasmic binding protein-like II"/>
    <property type="match status" value="2"/>
</dbReference>
<keyword evidence="2" id="KW-0805">Transcription regulation</keyword>
<gene>
    <name evidence="6" type="ORF">MNBD_ALPHA03-900</name>
</gene>
<proteinExistence type="inferred from homology"/>
<accession>A0A3B1AR21</accession>
<evidence type="ECO:0000256" key="3">
    <source>
        <dbReference type="ARBA" id="ARBA00023125"/>
    </source>
</evidence>
<dbReference type="SUPFAM" id="SSF46785">
    <property type="entry name" value="Winged helix' DNA-binding domain"/>
    <property type="match status" value="1"/>
</dbReference>
<dbReference type="PANTHER" id="PTHR30118">
    <property type="entry name" value="HTH-TYPE TRANSCRIPTIONAL REGULATOR LEUO-RELATED"/>
    <property type="match status" value="1"/>
</dbReference>
<dbReference type="PANTHER" id="PTHR30118:SF15">
    <property type="entry name" value="TRANSCRIPTIONAL REGULATORY PROTEIN"/>
    <property type="match status" value="1"/>
</dbReference>
<dbReference type="EMBL" id="UOFW01000240">
    <property type="protein sequence ID" value="VAX08426.1"/>
    <property type="molecule type" value="Genomic_DNA"/>
</dbReference>
<dbReference type="InterPro" id="IPR036388">
    <property type="entry name" value="WH-like_DNA-bd_sf"/>
</dbReference>
<sequence length="308" mass="35220">MRLNQVDLNLFVVFDAIYTERNLTRAAEILCLSQPAVSNALARLRRTFDDPLFIRMQKTMVPTPAAENMIGRIRKALLLMKSSLNDEGVFHAEKSDKIFRINMSDLIAAMILPPVDEMARAKAPGVNLESYHIPRRDLARELAMGTMDFSVDVPLLNDPQLCHAPLLKERYVCMMRKDHPLANEPLTMENYLKLSHIHVSSRRSGQGYVENALNALGLRRHVHLRLQHYMVAPLVAMRSDLALTAPLALVRQYEAHIVELPFDLPDLELHLYWHKSRNVDPANLWMRRKIMDAALGLPIENEHSILTQ</sequence>
<organism evidence="6">
    <name type="scientific">hydrothermal vent metagenome</name>
    <dbReference type="NCBI Taxonomy" id="652676"/>
    <lineage>
        <taxon>unclassified sequences</taxon>
        <taxon>metagenomes</taxon>
        <taxon>ecological metagenomes</taxon>
    </lineage>
</organism>
<dbReference type="CDD" id="cd08417">
    <property type="entry name" value="PBP2_Nitroaromatics_like"/>
    <property type="match status" value="1"/>
</dbReference>
<evidence type="ECO:0000256" key="1">
    <source>
        <dbReference type="ARBA" id="ARBA00009437"/>
    </source>
</evidence>
<dbReference type="InterPro" id="IPR050389">
    <property type="entry name" value="LysR-type_TF"/>
</dbReference>
<dbReference type="Gene3D" id="1.10.10.10">
    <property type="entry name" value="Winged helix-like DNA-binding domain superfamily/Winged helix DNA-binding domain"/>
    <property type="match status" value="1"/>
</dbReference>
<evidence type="ECO:0000259" key="5">
    <source>
        <dbReference type="PROSITE" id="PS50931"/>
    </source>
</evidence>
<dbReference type="Pfam" id="PF03466">
    <property type="entry name" value="LysR_substrate"/>
    <property type="match status" value="1"/>
</dbReference>
<keyword evidence="3" id="KW-0238">DNA-binding</keyword>
<comment type="similarity">
    <text evidence="1">Belongs to the LysR transcriptional regulatory family.</text>
</comment>
<dbReference type="AlphaFoldDB" id="A0A3B1AR21"/>
<dbReference type="GO" id="GO:0003677">
    <property type="term" value="F:DNA binding"/>
    <property type="evidence" value="ECO:0007669"/>
    <property type="project" value="UniProtKB-KW"/>
</dbReference>
<dbReference type="GO" id="GO:0003700">
    <property type="term" value="F:DNA-binding transcription factor activity"/>
    <property type="evidence" value="ECO:0007669"/>
    <property type="project" value="InterPro"/>
</dbReference>
<dbReference type="InterPro" id="IPR005119">
    <property type="entry name" value="LysR_subst-bd"/>
</dbReference>
<dbReference type="PRINTS" id="PR00039">
    <property type="entry name" value="HTHLYSR"/>
</dbReference>
<dbReference type="SUPFAM" id="SSF53850">
    <property type="entry name" value="Periplasmic binding protein-like II"/>
    <property type="match status" value="1"/>
</dbReference>
<protein>
    <submittedName>
        <fullName evidence="6">Transcriptional regulator, LysR family</fullName>
    </submittedName>
</protein>
<evidence type="ECO:0000256" key="4">
    <source>
        <dbReference type="ARBA" id="ARBA00023163"/>
    </source>
</evidence>
<evidence type="ECO:0000256" key="2">
    <source>
        <dbReference type="ARBA" id="ARBA00023015"/>
    </source>
</evidence>
<dbReference type="PROSITE" id="PS50931">
    <property type="entry name" value="HTH_LYSR"/>
    <property type="match status" value="1"/>
</dbReference>
<keyword evidence="4" id="KW-0804">Transcription</keyword>
<dbReference type="InterPro" id="IPR037402">
    <property type="entry name" value="YidZ_PBP2"/>
</dbReference>
<name>A0A3B1AR21_9ZZZZ</name>